<evidence type="ECO:0008006" key="4">
    <source>
        <dbReference type="Google" id="ProtNLM"/>
    </source>
</evidence>
<gene>
    <name evidence="2" type="ORF">GGR16_004456</name>
</gene>
<evidence type="ECO:0000313" key="3">
    <source>
        <dbReference type="Proteomes" id="UP000577362"/>
    </source>
</evidence>
<comment type="caution">
    <text evidence="2">The sequence shown here is derived from an EMBL/GenBank/DDBJ whole genome shotgun (WGS) entry which is preliminary data.</text>
</comment>
<name>A0A840C1I1_9HYPH</name>
<reference evidence="2 3" key="1">
    <citation type="submission" date="2020-08" db="EMBL/GenBank/DDBJ databases">
        <title>Genomic Encyclopedia of Type Strains, Phase IV (KMG-IV): sequencing the most valuable type-strain genomes for metagenomic binning, comparative biology and taxonomic classification.</title>
        <authorList>
            <person name="Goeker M."/>
        </authorList>
    </citation>
    <scope>NUCLEOTIDE SEQUENCE [LARGE SCALE GENOMIC DNA]</scope>
    <source>
        <strain evidence="2 3">DSM 103737</strain>
    </source>
</reference>
<accession>A0A840C1I1</accession>
<feature type="chain" id="PRO_5032611863" description="Secreted protein" evidence="1">
    <location>
        <begin position="26"/>
        <end position="102"/>
    </location>
</feature>
<evidence type="ECO:0000256" key="1">
    <source>
        <dbReference type="SAM" id="SignalP"/>
    </source>
</evidence>
<protein>
    <recommendedName>
        <fullName evidence="4">Secreted protein</fullName>
    </recommendedName>
</protein>
<dbReference type="RefSeq" id="WP_019401595.1">
    <property type="nucleotide sequence ID" value="NZ_JACIEN010000007.1"/>
</dbReference>
<sequence>MKARTLTLALLTAAAVAGPAAQALAQSRPYAPGLTCRALVGIVASRGAVVVSTSQTTYDRYVANRSFCYPTQVTRPAWVVAADTPRCFIGYTCKEFEIDDWW</sequence>
<proteinExistence type="predicted"/>
<organism evidence="2 3">
    <name type="scientific">Chelatococcus caeni</name>
    <dbReference type="NCBI Taxonomy" id="1348468"/>
    <lineage>
        <taxon>Bacteria</taxon>
        <taxon>Pseudomonadati</taxon>
        <taxon>Pseudomonadota</taxon>
        <taxon>Alphaproteobacteria</taxon>
        <taxon>Hyphomicrobiales</taxon>
        <taxon>Chelatococcaceae</taxon>
        <taxon>Chelatococcus</taxon>
    </lineage>
</organism>
<feature type="signal peptide" evidence="1">
    <location>
        <begin position="1"/>
        <end position="25"/>
    </location>
</feature>
<dbReference type="EMBL" id="JACIEN010000007">
    <property type="protein sequence ID" value="MBB4019405.1"/>
    <property type="molecule type" value="Genomic_DNA"/>
</dbReference>
<keyword evidence="1" id="KW-0732">Signal</keyword>
<evidence type="ECO:0000313" key="2">
    <source>
        <dbReference type="EMBL" id="MBB4019405.1"/>
    </source>
</evidence>
<dbReference type="AlphaFoldDB" id="A0A840C1I1"/>
<dbReference type="Proteomes" id="UP000577362">
    <property type="component" value="Unassembled WGS sequence"/>
</dbReference>
<keyword evidence="3" id="KW-1185">Reference proteome</keyword>